<dbReference type="RefSeq" id="WP_160550253.1">
    <property type="nucleotide sequence ID" value="NZ_CP047650.1"/>
</dbReference>
<evidence type="ECO:0000313" key="3">
    <source>
        <dbReference type="EMBL" id="QHI96735.1"/>
    </source>
</evidence>
<protein>
    <submittedName>
        <fullName evidence="3">Uncharacterized protein</fullName>
    </submittedName>
</protein>
<organism evidence="3 4">
    <name type="scientific">Xylophilus rhododendri</name>
    <dbReference type="NCBI Taxonomy" id="2697032"/>
    <lineage>
        <taxon>Bacteria</taxon>
        <taxon>Pseudomonadati</taxon>
        <taxon>Pseudomonadota</taxon>
        <taxon>Betaproteobacteria</taxon>
        <taxon>Burkholderiales</taxon>
        <taxon>Xylophilus</taxon>
    </lineage>
</organism>
<keyword evidence="4" id="KW-1185">Reference proteome</keyword>
<evidence type="ECO:0000256" key="2">
    <source>
        <dbReference type="SAM" id="Phobius"/>
    </source>
</evidence>
<gene>
    <name evidence="3" type="ORF">GT347_01240</name>
</gene>
<dbReference type="AlphaFoldDB" id="A0A857J1I2"/>
<feature type="region of interest" description="Disordered" evidence="1">
    <location>
        <begin position="1"/>
        <end position="50"/>
    </location>
</feature>
<dbReference type="EMBL" id="CP047650">
    <property type="protein sequence ID" value="QHI96735.1"/>
    <property type="molecule type" value="Genomic_DNA"/>
</dbReference>
<keyword evidence="2" id="KW-0812">Transmembrane</keyword>
<feature type="transmembrane region" description="Helical" evidence="2">
    <location>
        <begin position="74"/>
        <end position="96"/>
    </location>
</feature>
<keyword evidence="2" id="KW-1133">Transmembrane helix</keyword>
<proteinExistence type="predicted"/>
<reference evidence="3 4" key="1">
    <citation type="submission" date="2020-01" db="EMBL/GenBank/DDBJ databases">
        <title>Genome sequencing of strain KACC 21265.</title>
        <authorList>
            <person name="Heo J."/>
            <person name="Kim S.-J."/>
            <person name="Kim J.-S."/>
            <person name="Hong S.-B."/>
            <person name="Kwon S.-W."/>
        </authorList>
    </citation>
    <scope>NUCLEOTIDE SEQUENCE [LARGE SCALE GENOMIC DNA]</scope>
    <source>
        <strain evidence="3 4">KACC 21265</strain>
    </source>
</reference>
<dbReference type="KEGG" id="xyk:GT347_01240"/>
<dbReference type="Proteomes" id="UP000464787">
    <property type="component" value="Chromosome"/>
</dbReference>
<sequence length="105" mass="11611">MNTHRPDSKPSTPPRRRRREDAEDFARTQSFDAEPVDPDLDVTSSGFGGHMAPPQQFADLWLDTSSAQRWRHTLWLALGFGAILGSALTAAVFLLLPGALRAFGY</sequence>
<evidence type="ECO:0000313" key="4">
    <source>
        <dbReference type="Proteomes" id="UP000464787"/>
    </source>
</evidence>
<evidence type="ECO:0000256" key="1">
    <source>
        <dbReference type="SAM" id="MobiDB-lite"/>
    </source>
</evidence>
<accession>A0A857J1I2</accession>
<name>A0A857J1I2_9BURK</name>
<keyword evidence="2" id="KW-0472">Membrane</keyword>